<dbReference type="Pfam" id="PF20376">
    <property type="entry name" value="DUF6671"/>
    <property type="match status" value="1"/>
</dbReference>
<protein>
    <recommendedName>
        <fullName evidence="1">DUF6671 domain-containing protein</fullName>
    </recommendedName>
</protein>
<evidence type="ECO:0000313" key="3">
    <source>
        <dbReference type="Proteomes" id="UP001520878"/>
    </source>
</evidence>
<sequence length="277" mass="29813">MSSNTSCQDVVILTKHGKEQVLADVLEAELGWQLRATDAFDTDTLGTFSGDVERQGSAEQTATQKALLACELEGVEIGLGSEGSFGAGPFGQLIPWQVELVACHNAREGWTVIGEAQGPSCHLHRECPRLEDALHFWTQAPQGQGLMVYAPSQKAQTLRKGIVDKPALIEAYLAAAEVETPVMVEYDLRAHLCPARRSVIADAARDLLEKLNNHCPACKAPGFAYKTPLPGLECEQCTCPTQQPKAHLAQCQRCGYEAQQSVPMAGASPASCQICNP</sequence>
<dbReference type="InterPro" id="IPR046612">
    <property type="entry name" value="DUF6671"/>
</dbReference>
<gene>
    <name evidence="2" type="ORF">LJ739_18755</name>
</gene>
<evidence type="ECO:0000259" key="1">
    <source>
        <dbReference type="Pfam" id="PF20376"/>
    </source>
</evidence>
<dbReference type="RefSeq" id="WP_229163092.1">
    <property type="nucleotide sequence ID" value="NZ_JAJEWP010000010.1"/>
</dbReference>
<organism evidence="2 3">
    <name type="scientific">Fluctibacter halophilus</name>
    <dbReference type="NCBI Taxonomy" id="226011"/>
    <lineage>
        <taxon>Bacteria</taxon>
        <taxon>Pseudomonadati</taxon>
        <taxon>Pseudomonadota</taxon>
        <taxon>Gammaproteobacteria</taxon>
        <taxon>Alteromonadales</taxon>
        <taxon>Alteromonadaceae</taxon>
        <taxon>Fluctibacter</taxon>
    </lineage>
</organism>
<evidence type="ECO:0000313" key="2">
    <source>
        <dbReference type="EMBL" id="MCC2618304.1"/>
    </source>
</evidence>
<proteinExistence type="predicted"/>
<comment type="caution">
    <text evidence="2">The sequence shown here is derived from an EMBL/GenBank/DDBJ whole genome shotgun (WGS) entry which is preliminary data.</text>
</comment>
<accession>A0ABS8GD37</accession>
<keyword evidence="3" id="KW-1185">Reference proteome</keyword>
<name>A0ABS8GD37_9ALTE</name>
<reference evidence="2 3" key="1">
    <citation type="submission" date="2021-10" db="EMBL/GenBank/DDBJ databases">
        <title>Draft genome of Aestuariibacter halophilus JC2043.</title>
        <authorList>
            <person name="Emsley S.A."/>
            <person name="Pfannmuller K.M."/>
            <person name="Ushijima B."/>
            <person name="Saw J.H."/>
            <person name="Videau P."/>
        </authorList>
    </citation>
    <scope>NUCLEOTIDE SEQUENCE [LARGE SCALE GENOMIC DNA]</scope>
    <source>
        <strain evidence="2 3">JC2043</strain>
    </source>
</reference>
<feature type="domain" description="DUF6671" evidence="1">
    <location>
        <begin position="65"/>
        <end position="277"/>
    </location>
</feature>
<dbReference type="Proteomes" id="UP001520878">
    <property type="component" value="Unassembled WGS sequence"/>
</dbReference>
<dbReference type="EMBL" id="JAJEWP010000010">
    <property type="protein sequence ID" value="MCC2618304.1"/>
    <property type="molecule type" value="Genomic_DNA"/>
</dbReference>